<feature type="compositionally biased region" description="Polar residues" evidence="1">
    <location>
        <begin position="47"/>
        <end position="61"/>
    </location>
</feature>
<dbReference type="EMBL" id="HG937694">
    <property type="protein sequence ID" value="CDP38518.1"/>
    <property type="molecule type" value="Genomic_DNA"/>
</dbReference>
<evidence type="ECO:0000313" key="2">
    <source>
        <dbReference type="EMBL" id="CDP38518.1"/>
    </source>
</evidence>
<feature type="region of interest" description="Disordered" evidence="1">
    <location>
        <begin position="21"/>
        <end position="168"/>
    </location>
</feature>
<protein>
    <submittedName>
        <fullName evidence="2">ARAD1D36454p</fullName>
    </submittedName>
</protein>
<dbReference type="AlphaFoldDB" id="A0A060TC25"/>
<feature type="compositionally biased region" description="Acidic residues" evidence="1">
    <location>
        <begin position="452"/>
        <end position="467"/>
    </location>
</feature>
<reference evidence="2" key="1">
    <citation type="submission" date="2014-02" db="EMBL/GenBank/DDBJ databases">
        <authorList>
            <person name="Genoscope - CEA"/>
        </authorList>
    </citation>
    <scope>NUCLEOTIDE SEQUENCE</scope>
    <source>
        <strain evidence="2">LS3</strain>
    </source>
</reference>
<gene>
    <name evidence="2" type="ORF">GNLVRS02_ARAD1D36454g</name>
</gene>
<feature type="region of interest" description="Disordered" evidence="1">
    <location>
        <begin position="233"/>
        <end position="255"/>
    </location>
</feature>
<reference evidence="2" key="2">
    <citation type="submission" date="2014-06" db="EMBL/GenBank/DDBJ databases">
        <title>The complete genome of Blastobotrys (Arxula) adeninivorans LS3 - a yeast of biotechnological interest.</title>
        <authorList>
            <person name="Kunze G."/>
            <person name="Gaillardin C."/>
            <person name="Czernicka M."/>
            <person name="Durrens P."/>
            <person name="Martin T."/>
            <person name="Boer E."/>
            <person name="Gabaldon T."/>
            <person name="Cruz J."/>
            <person name="Talla E."/>
            <person name="Marck C."/>
            <person name="Goffeau A."/>
            <person name="Barbe V."/>
            <person name="Baret P."/>
            <person name="Baronian K."/>
            <person name="Beier S."/>
            <person name="Bleykasten C."/>
            <person name="Bode R."/>
            <person name="Casaregola S."/>
            <person name="Despons L."/>
            <person name="Fairhead C."/>
            <person name="Giersberg M."/>
            <person name="Gierski P."/>
            <person name="Hahnel U."/>
            <person name="Hartmann A."/>
            <person name="Jankowska D."/>
            <person name="Jubin C."/>
            <person name="Jung P."/>
            <person name="Lafontaine I."/>
            <person name="Leh-Louis V."/>
            <person name="Lemaire M."/>
            <person name="Marcet-Houben M."/>
            <person name="Mascher M."/>
            <person name="Morel G."/>
            <person name="Richard G.-F."/>
            <person name="Riechen J."/>
            <person name="Sacerdot C."/>
            <person name="Sarkar A."/>
            <person name="Savel G."/>
            <person name="Schacherer J."/>
            <person name="Sherman D."/>
            <person name="Straub M.-L."/>
            <person name="Stein N."/>
            <person name="Thierry A."/>
            <person name="Trautwein-Schult A."/>
            <person name="Westhof E."/>
            <person name="Worch S."/>
            <person name="Dujon B."/>
            <person name="Souciet J.-L."/>
            <person name="Wincker P."/>
            <person name="Scholz U."/>
            <person name="Neuveglise N."/>
        </authorList>
    </citation>
    <scope>NUCLEOTIDE SEQUENCE</scope>
    <source>
        <strain evidence="2">LS3</strain>
    </source>
</reference>
<feature type="compositionally biased region" description="Acidic residues" evidence="1">
    <location>
        <begin position="275"/>
        <end position="292"/>
    </location>
</feature>
<sequence>MADYREVLYGLLTNLERNALDSERNEPLWRAEGEANSSGIRTRMHSQETGSDSENDGSPSGSAPVAVPASNRTRGSIASNSSRDSTSPGRTGERLIRDRSVRNNFSRWPVRVPQDYPDEDEDEEEDQDDIDYDDNDEDYEDDDDDEDAVDNFLVSTEDGERPLHSQVSQHLQGVVDYLRRNGENYHLGYGAASESESENDNENEIDASYVFNMVGTYNRIVAELTGGRGAPTVVREVPVPKTGSDEEDEDEEKGLSYEDYESMLYEEADKPNNSAEEDDLGPQDTHEDSEDEGLPKRSDAIYMRKLWHNAKFMTGFSVGDAILYQMSFPKIEPYGGEWHPFKLRDFFIAIESSCDTFEVSDQDRVEYASVHLYRDAQKWYEEEFSEATKLPEWDEFQTRLIQEFIPQNRRKVLYKDFCLGPYFHLMKYRQPGQLYHPPCSKTTTTGPKDYEPSDDSDEDEDDVVEII</sequence>
<feature type="region of interest" description="Disordered" evidence="1">
    <location>
        <begin position="436"/>
        <end position="467"/>
    </location>
</feature>
<feature type="compositionally biased region" description="Acidic residues" evidence="1">
    <location>
        <begin position="245"/>
        <end position="255"/>
    </location>
</feature>
<feature type="compositionally biased region" description="Polar residues" evidence="1">
    <location>
        <begin position="70"/>
        <end position="89"/>
    </location>
</feature>
<organism evidence="2">
    <name type="scientific">Blastobotrys adeninivorans</name>
    <name type="common">Yeast</name>
    <name type="synonym">Arxula adeninivorans</name>
    <dbReference type="NCBI Taxonomy" id="409370"/>
    <lineage>
        <taxon>Eukaryota</taxon>
        <taxon>Fungi</taxon>
        <taxon>Dikarya</taxon>
        <taxon>Ascomycota</taxon>
        <taxon>Saccharomycotina</taxon>
        <taxon>Dipodascomycetes</taxon>
        <taxon>Dipodascales</taxon>
        <taxon>Trichomonascaceae</taxon>
        <taxon>Blastobotrys</taxon>
    </lineage>
</organism>
<proteinExistence type="predicted"/>
<feature type="compositionally biased region" description="Basic and acidic residues" evidence="1">
    <location>
        <begin position="91"/>
        <end position="101"/>
    </location>
</feature>
<feature type="compositionally biased region" description="Acidic residues" evidence="1">
    <location>
        <begin position="116"/>
        <end position="149"/>
    </location>
</feature>
<feature type="compositionally biased region" description="Basic and acidic residues" evidence="1">
    <location>
        <begin position="21"/>
        <end position="33"/>
    </location>
</feature>
<accession>A0A060TC25</accession>
<name>A0A060TC25_BLAAD</name>
<evidence type="ECO:0000256" key="1">
    <source>
        <dbReference type="SAM" id="MobiDB-lite"/>
    </source>
</evidence>
<feature type="region of interest" description="Disordered" evidence="1">
    <location>
        <begin position="269"/>
        <end position="295"/>
    </location>
</feature>